<dbReference type="Proteomes" id="UP000503840">
    <property type="component" value="Unassembled WGS sequence"/>
</dbReference>
<dbReference type="GO" id="GO:0006935">
    <property type="term" value="P:chemotaxis"/>
    <property type="evidence" value="ECO:0007669"/>
    <property type="project" value="InterPro"/>
</dbReference>
<protein>
    <submittedName>
        <fullName evidence="3">Chemotaxis protein CheW</fullName>
    </submittedName>
</protein>
<evidence type="ECO:0000313" key="3">
    <source>
        <dbReference type="EMBL" id="GFM34103.1"/>
    </source>
</evidence>
<accession>A0A7J0BJY4</accession>
<dbReference type="PANTHER" id="PTHR22617">
    <property type="entry name" value="CHEMOTAXIS SENSOR HISTIDINE KINASE-RELATED"/>
    <property type="match status" value="1"/>
</dbReference>
<dbReference type="Pfam" id="PF01584">
    <property type="entry name" value="CheW"/>
    <property type="match status" value="1"/>
</dbReference>
<dbReference type="Gene3D" id="2.40.50.180">
    <property type="entry name" value="CheA-289, Domain 4"/>
    <property type="match status" value="1"/>
</dbReference>
<comment type="caution">
    <text evidence="3">The sequence shown here is derived from an EMBL/GenBank/DDBJ whole genome shotgun (WGS) entry which is preliminary data.</text>
</comment>
<dbReference type="RefSeq" id="WP_174405728.1">
    <property type="nucleotide sequence ID" value="NZ_BLVO01000013.1"/>
</dbReference>
<dbReference type="AlphaFoldDB" id="A0A7J0BJY4"/>
<dbReference type="InterPro" id="IPR036061">
    <property type="entry name" value="CheW-like_dom_sf"/>
</dbReference>
<evidence type="ECO:0000256" key="1">
    <source>
        <dbReference type="SAM" id="MobiDB-lite"/>
    </source>
</evidence>
<dbReference type="InterPro" id="IPR002545">
    <property type="entry name" value="CheW-lke_dom"/>
</dbReference>
<dbReference type="GO" id="GO:0005829">
    <property type="term" value="C:cytosol"/>
    <property type="evidence" value="ECO:0007669"/>
    <property type="project" value="TreeGrafter"/>
</dbReference>
<dbReference type="GO" id="GO:0007165">
    <property type="term" value="P:signal transduction"/>
    <property type="evidence" value="ECO:0007669"/>
    <property type="project" value="InterPro"/>
</dbReference>
<sequence length="242" mass="26512">MIKTPEEYFQDQEFETTPPGDKGQFTPAELAFMQKYLGMDQAAALKKLGLEPVQPQAVAAPGLNVPSSAVPPAAAQGKGRPAGPVIEREPDLGEQLRNAPELQLVSFYVGSQEFTVPIMTVQEVLRYMPPTRLPTAPSFIAGVVNLRGRVTPLVRLRDLLGIPSTKENQDQFIVVCRRHGLQLGLMIEAVHTMYRATQDMIDWAIESHLGVNVDFISGLMKSGDELIGIISVDHIVDSVLQI</sequence>
<evidence type="ECO:0000259" key="2">
    <source>
        <dbReference type="PROSITE" id="PS50851"/>
    </source>
</evidence>
<dbReference type="SMART" id="SM00260">
    <property type="entry name" value="CheW"/>
    <property type="match status" value="1"/>
</dbReference>
<feature type="region of interest" description="Disordered" evidence="1">
    <location>
        <begin position="1"/>
        <end position="24"/>
    </location>
</feature>
<keyword evidence="4" id="KW-1185">Reference proteome</keyword>
<name>A0A7J0BJY4_9BACT</name>
<dbReference type="PROSITE" id="PS50851">
    <property type="entry name" value="CHEW"/>
    <property type="match status" value="1"/>
</dbReference>
<dbReference type="PANTHER" id="PTHR22617:SF23">
    <property type="entry name" value="CHEMOTAXIS PROTEIN CHEW"/>
    <property type="match status" value="1"/>
</dbReference>
<organism evidence="3 4">
    <name type="scientific">Desulfovibrio subterraneus</name>
    <dbReference type="NCBI Taxonomy" id="2718620"/>
    <lineage>
        <taxon>Bacteria</taxon>
        <taxon>Pseudomonadati</taxon>
        <taxon>Thermodesulfobacteriota</taxon>
        <taxon>Desulfovibrionia</taxon>
        <taxon>Desulfovibrionales</taxon>
        <taxon>Desulfovibrionaceae</taxon>
        <taxon>Desulfovibrio</taxon>
    </lineage>
</organism>
<dbReference type="SUPFAM" id="SSF50341">
    <property type="entry name" value="CheW-like"/>
    <property type="match status" value="1"/>
</dbReference>
<dbReference type="EMBL" id="BLVO01000013">
    <property type="protein sequence ID" value="GFM34103.1"/>
    <property type="molecule type" value="Genomic_DNA"/>
</dbReference>
<evidence type="ECO:0000313" key="4">
    <source>
        <dbReference type="Proteomes" id="UP000503840"/>
    </source>
</evidence>
<gene>
    <name evidence="3" type="ORF">DSM101010T_24680</name>
</gene>
<dbReference type="Gene3D" id="2.30.30.40">
    <property type="entry name" value="SH3 Domains"/>
    <property type="match status" value="1"/>
</dbReference>
<feature type="domain" description="CheW-like" evidence="2">
    <location>
        <begin position="101"/>
        <end position="241"/>
    </location>
</feature>
<reference evidence="3 4" key="1">
    <citation type="submission" date="2020-05" db="EMBL/GenBank/DDBJ databases">
        <title>Draft genome sequence of Desulfovibrio sp. strain HN2T.</title>
        <authorList>
            <person name="Ueno A."/>
            <person name="Tamazawa S."/>
            <person name="Tamamura S."/>
            <person name="Murakami T."/>
            <person name="Kiyama T."/>
            <person name="Inomata H."/>
            <person name="Amano Y."/>
            <person name="Miyakawa K."/>
            <person name="Tamaki H."/>
            <person name="Naganuma T."/>
            <person name="Kaneko K."/>
        </authorList>
    </citation>
    <scope>NUCLEOTIDE SEQUENCE [LARGE SCALE GENOMIC DNA]</scope>
    <source>
        <strain evidence="3 4">HN2</strain>
    </source>
</reference>
<proteinExistence type="predicted"/>
<dbReference type="InterPro" id="IPR039315">
    <property type="entry name" value="CheW"/>
</dbReference>